<sequence length="139" mass="16099">MGRIRDLLKADDNDPRSRARRDLAIFREASFSRTDVSTPAPDDMYRRYAYLEYFLGAARFAAKQHHLNELGFIEVGQEQLREVGATKGEVESLLSDFEYARFKPRGREAFEEGAKTMELWELGKDTDAPMRLAELLRHQ</sequence>
<name>A0A1G5PY97_9GAMM</name>
<evidence type="ECO:0000313" key="1">
    <source>
        <dbReference type="EMBL" id="SCZ54483.1"/>
    </source>
</evidence>
<evidence type="ECO:0000313" key="2">
    <source>
        <dbReference type="Proteomes" id="UP000199648"/>
    </source>
</evidence>
<dbReference type="Proteomes" id="UP000199648">
    <property type="component" value="Unassembled WGS sequence"/>
</dbReference>
<organism evidence="1 2">
    <name type="scientific">Thiohalomonas denitrificans</name>
    <dbReference type="NCBI Taxonomy" id="415747"/>
    <lineage>
        <taxon>Bacteria</taxon>
        <taxon>Pseudomonadati</taxon>
        <taxon>Pseudomonadota</taxon>
        <taxon>Gammaproteobacteria</taxon>
        <taxon>Thiohalomonadales</taxon>
        <taxon>Thiohalomonadaceae</taxon>
        <taxon>Thiohalomonas</taxon>
    </lineage>
</organism>
<accession>A0A1G5PY97</accession>
<dbReference type="EMBL" id="FMWD01000003">
    <property type="protein sequence ID" value="SCZ54483.1"/>
    <property type="molecule type" value="Genomic_DNA"/>
</dbReference>
<gene>
    <name evidence="1" type="ORF">SAMN03097708_00977</name>
</gene>
<protein>
    <submittedName>
        <fullName evidence="1">Uncharacterized protein</fullName>
    </submittedName>
</protein>
<proteinExistence type="predicted"/>
<reference evidence="1 2" key="1">
    <citation type="submission" date="2016-10" db="EMBL/GenBank/DDBJ databases">
        <authorList>
            <person name="de Groot N.N."/>
        </authorList>
    </citation>
    <scope>NUCLEOTIDE SEQUENCE [LARGE SCALE GENOMIC DNA]</scope>
    <source>
        <strain evidence="1 2">HLD2</strain>
    </source>
</reference>
<dbReference type="RefSeq" id="WP_092993320.1">
    <property type="nucleotide sequence ID" value="NZ_FMWD01000003.1"/>
</dbReference>
<keyword evidence="2" id="KW-1185">Reference proteome</keyword>
<dbReference type="STRING" id="415747.SAMN03097708_00977"/>
<dbReference type="AlphaFoldDB" id="A0A1G5PY97"/>